<evidence type="ECO:0000313" key="2">
    <source>
        <dbReference type="EMBL" id="KAI5326662.1"/>
    </source>
</evidence>
<dbReference type="EMBL" id="JAJFAZ020000006">
    <property type="protein sequence ID" value="KAI5326662.1"/>
    <property type="molecule type" value="Genomic_DNA"/>
</dbReference>
<name>A0AAD4YY45_PRUDU</name>
<feature type="region of interest" description="Disordered" evidence="1">
    <location>
        <begin position="1"/>
        <end position="34"/>
    </location>
</feature>
<sequence>MFSSAYSPSSISLKKRKRDSKAKAGQQKRLDEESERLVRKITEGYEQTSSYHGSFTAFFGSTTHEQFMGGMMQA</sequence>
<organism evidence="2 3">
    <name type="scientific">Prunus dulcis</name>
    <name type="common">Almond</name>
    <name type="synonym">Amygdalus dulcis</name>
    <dbReference type="NCBI Taxonomy" id="3755"/>
    <lineage>
        <taxon>Eukaryota</taxon>
        <taxon>Viridiplantae</taxon>
        <taxon>Streptophyta</taxon>
        <taxon>Embryophyta</taxon>
        <taxon>Tracheophyta</taxon>
        <taxon>Spermatophyta</taxon>
        <taxon>Magnoliopsida</taxon>
        <taxon>eudicotyledons</taxon>
        <taxon>Gunneridae</taxon>
        <taxon>Pentapetalae</taxon>
        <taxon>rosids</taxon>
        <taxon>fabids</taxon>
        <taxon>Rosales</taxon>
        <taxon>Rosaceae</taxon>
        <taxon>Amygdaloideae</taxon>
        <taxon>Amygdaleae</taxon>
        <taxon>Prunus</taxon>
    </lineage>
</organism>
<dbReference type="AlphaFoldDB" id="A0AAD4YY45"/>
<dbReference type="Proteomes" id="UP001054821">
    <property type="component" value="Chromosome 6"/>
</dbReference>
<comment type="caution">
    <text evidence="2">The sequence shown here is derived from an EMBL/GenBank/DDBJ whole genome shotgun (WGS) entry which is preliminary data.</text>
</comment>
<reference evidence="2 3" key="1">
    <citation type="journal article" date="2022" name="G3 (Bethesda)">
        <title>Whole-genome sequence and methylome profiling of the almond [Prunus dulcis (Mill.) D.A. Webb] cultivar 'Nonpareil'.</title>
        <authorList>
            <person name="D'Amico-Willman K.M."/>
            <person name="Ouma W.Z."/>
            <person name="Meulia T."/>
            <person name="Sideli G.M."/>
            <person name="Gradziel T.M."/>
            <person name="Fresnedo-Ramirez J."/>
        </authorList>
    </citation>
    <scope>NUCLEOTIDE SEQUENCE [LARGE SCALE GENOMIC DNA]</scope>
    <source>
        <strain evidence="2">Clone GOH B32 T37-40</strain>
    </source>
</reference>
<gene>
    <name evidence="2" type="ORF">L3X38_035736</name>
</gene>
<proteinExistence type="predicted"/>
<keyword evidence="3" id="KW-1185">Reference proteome</keyword>
<accession>A0AAD4YY45</accession>
<evidence type="ECO:0000313" key="3">
    <source>
        <dbReference type="Proteomes" id="UP001054821"/>
    </source>
</evidence>
<feature type="compositionally biased region" description="Polar residues" evidence="1">
    <location>
        <begin position="1"/>
        <end position="12"/>
    </location>
</feature>
<evidence type="ECO:0000256" key="1">
    <source>
        <dbReference type="SAM" id="MobiDB-lite"/>
    </source>
</evidence>
<protein>
    <submittedName>
        <fullName evidence="2">Uncharacterized protein</fullName>
    </submittedName>
</protein>